<dbReference type="InterPro" id="IPR045864">
    <property type="entry name" value="aa-tRNA-synth_II/BPL/LPL"/>
</dbReference>
<dbReference type="AlphaFoldDB" id="X0SYR3"/>
<proteinExistence type="predicted"/>
<gene>
    <name evidence="6" type="ORF">S01H1_30646</name>
</gene>
<dbReference type="UniPathway" id="UPA00538">
    <property type="reaction ID" value="UER00592"/>
</dbReference>
<feature type="non-terminal residue" evidence="6">
    <location>
        <position position="1"/>
    </location>
</feature>
<dbReference type="InterPro" id="IPR004143">
    <property type="entry name" value="BPL_LPL_catalytic"/>
</dbReference>
<name>X0SYR3_9ZZZZ</name>
<evidence type="ECO:0000256" key="1">
    <source>
        <dbReference type="ARBA" id="ARBA00004821"/>
    </source>
</evidence>
<dbReference type="Pfam" id="PF21948">
    <property type="entry name" value="LplA-B_cat"/>
    <property type="match status" value="1"/>
</dbReference>
<organism evidence="6">
    <name type="scientific">marine sediment metagenome</name>
    <dbReference type="NCBI Taxonomy" id="412755"/>
    <lineage>
        <taxon>unclassified sequences</taxon>
        <taxon>metagenomes</taxon>
        <taxon>ecological metagenomes</taxon>
    </lineage>
</organism>
<dbReference type="CDD" id="cd16444">
    <property type="entry name" value="LipB"/>
    <property type="match status" value="1"/>
</dbReference>
<dbReference type="InterPro" id="IPR000544">
    <property type="entry name" value="Octanoyltransferase"/>
</dbReference>
<dbReference type="GO" id="GO:0009249">
    <property type="term" value="P:protein lipoylation"/>
    <property type="evidence" value="ECO:0007669"/>
    <property type="project" value="InterPro"/>
</dbReference>
<dbReference type="PANTHER" id="PTHR10993:SF7">
    <property type="entry name" value="LIPOYLTRANSFERASE 2, MITOCHONDRIAL-RELATED"/>
    <property type="match status" value="1"/>
</dbReference>
<evidence type="ECO:0000256" key="4">
    <source>
        <dbReference type="ARBA" id="ARBA00023315"/>
    </source>
</evidence>
<dbReference type="PROSITE" id="PS51733">
    <property type="entry name" value="BPL_LPL_CATALYTIC"/>
    <property type="match status" value="1"/>
</dbReference>
<comment type="pathway">
    <text evidence="1">Protein modification; protein lipoylation via endogenous pathway; protein N(6)-(lipoyl)lysine from octanoyl-[acyl-carrier-protein]: step 1/2.</text>
</comment>
<evidence type="ECO:0000256" key="3">
    <source>
        <dbReference type="ARBA" id="ARBA00022679"/>
    </source>
</evidence>
<keyword evidence="4" id="KW-0012">Acyltransferase</keyword>
<dbReference type="InterPro" id="IPR020605">
    <property type="entry name" value="Octanoyltransferase_CS"/>
</dbReference>
<evidence type="ECO:0000313" key="6">
    <source>
        <dbReference type="EMBL" id="GAF86104.1"/>
    </source>
</evidence>
<dbReference type="SUPFAM" id="SSF55681">
    <property type="entry name" value="Class II aaRS and biotin synthetases"/>
    <property type="match status" value="1"/>
</dbReference>
<accession>X0SYR3</accession>
<reference evidence="6" key="1">
    <citation type="journal article" date="2014" name="Front. Microbiol.">
        <title>High frequency of phylogenetically diverse reductive dehalogenase-homologous genes in deep subseafloor sedimentary metagenomes.</title>
        <authorList>
            <person name="Kawai M."/>
            <person name="Futagami T."/>
            <person name="Toyoda A."/>
            <person name="Takaki Y."/>
            <person name="Nishi S."/>
            <person name="Hori S."/>
            <person name="Arai W."/>
            <person name="Tsubouchi T."/>
            <person name="Morono Y."/>
            <person name="Uchiyama I."/>
            <person name="Ito T."/>
            <person name="Fujiyama A."/>
            <person name="Inagaki F."/>
            <person name="Takami H."/>
        </authorList>
    </citation>
    <scope>NUCLEOTIDE SEQUENCE</scope>
    <source>
        <strain evidence="6">Expedition CK06-06</strain>
    </source>
</reference>
<dbReference type="EMBL" id="BARS01018871">
    <property type="protein sequence ID" value="GAF86104.1"/>
    <property type="molecule type" value="Genomic_DNA"/>
</dbReference>
<dbReference type="Gene3D" id="3.30.930.10">
    <property type="entry name" value="Bira Bifunctional Protein, Domain 2"/>
    <property type="match status" value="1"/>
</dbReference>
<dbReference type="PIRSF" id="PIRSF016262">
    <property type="entry name" value="LPLase"/>
    <property type="match status" value="1"/>
</dbReference>
<sequence length="171" mass="19222">QIPVVHVERGGDITYHGQGQLVVYPIVNLRTARCRVVEFVEALEEVMIRTASDWGITAKRNTINRGVWVGSKKKLGSIGIAVRRGMSFHGFAFNVNIALEPFSWIDPCGLKDVKVTSMKQVLGGEIAMGDIRRAVSFHFQEIFGVQLEHVSLEHIHRLLGFQENRLEMKAI</sequence>
<dbReference type="GO" id="GO:0033819">
    <property type="term" value="F:lipoyl(octanoyl) transferase activity"/>
    <property type="evidence" value="ECO:0007669"/>
    <property type="project" value="UniProtKB-EC"/>
</dbReference>
<protein>
    <recommendedName>
        <fullName evidence="2">lipoyl(octanoyl) transferase</fullName>
        <ecNumber evidence="2">2.3.1.181</ecNumber>
    </recommendedName>
</protein>
<comment type="caution">
    <text evidence="6">The sequence shown here is derived from an EMBL/GenBank/DDBJ whole genome shotgun (WGS) entry which is preliminary data.</text>
</comment>
<dbReference type="NCBIfam" id="TIGR00214">
    <property type="entry name" value="lipB"/>
    <property type="match status" value="1"/>
</dbReference>
<evidence type="ECO:0000256" key="2">
    <source>
        <dbReference type="ARBA" id="ARBA00012334"/>
    </source>
</evidence>
<evidence type="ECO:0000259" key="5">
    <source>
        <dbReference type="PROSITE" id="PS51733"/>
    </source>
</evidence>
<feature type="domain" description="BPL/LPL catalytic" evidence="5">
    <location>
        <begin position="1"/>
        <end position="147"/>
    </location>
</feature>
<dbReference type="EC" id="2.3.1.181" evidence="2"/>
<keyword evidence="3" id="KW-0808">Transferase</keyword>
<dbReference type="PROSITE" id="PS01313">
    <property type="entry name" value="LIPB"/>
    <property type="match status" value="1"/>
</dbReference>
<dbReference type="PANTHER" id="PTHR10993">
    <property type="entry name" value="OCTANOYLTRANSFERASE"/>
    <property type="match status" value="1"/>
</dbReference>